<keyword evidence="5" id="KW-1133">Transmembrane helix</keyword>
<dbReference type="InterPro" id="IPR027417">
    <property type="entry name" value="P-loop_NTPase"/>
</dbReference>
<sequence length="337" mass="37722">MFIALIIYTKFFSNAVLFVTIFHIKALFSDIYSLTLRGPMELAIEIQKLCKNYPGRMALDNVSFAVKKGSIHGFLGPNGAGKSTTMKILSGLIPESSGSFKVNGKVGFLPEHPPVYPNMSVEDYLKFVFAIYAPVINEARVDEVMQKTGLIDVKDRLIGNLSKGYQQRVGIAQAIIHSPEIIILDEPTVGLDPVAIQDIRSLILELKNEHTILFSSHQLHEVELLCSEITLINRGEIVVSGSIETILNSLKTNMSIKARVLSFSEEQKKKLQNTFALEEVEVTFDEEQKNTLLKIVTKGKADIRSELSRFLVSPEIGLLEFAEERGELEDLFKRIHE</sequence>
<protein>
    <submittedName>
        <fullName evidence="7">MFS transporter</fullName>
    </submittedName>
</protein>
<evidence type="ECO:0000256" key="2">
    <source>
        <dbReference type="ARBA" id="ARBA00022448"/>
    </source>
</evidence>
<dbReference type="Proteomes" id="UP000235584">
    <property type="component" value="Chromosome"/>
</dbReference>
<dbReference type="Gene3D" id="3.40.50.300">
    <property type="entry name" value="P-loop containing nucleotide triphosphate hydrolases"/>
    <property type="match status" value="1"/>
</dbReference>
<evidence type="ECO:0000259" key="6">
    <source>
        <dbReference type="PROSITE" id="PS50893"/>
    </source>
</evidence>
<evidence type="ECO:0000256" key="4">
    <source>
        <dbReference type="ARBA" id="ARBA00022840"/>
    </source>
</evidence>
<keyword evidence="5" id="KW-0812">Transmembrane</keyword>
<proteinExistence type="inferred from homology"/>
<dbReference type="Pfam" id="PF00005">
    <property type="entry name" value="ABC_tran"/>
    <property type="match status" value="1"/>
</dbReference>
<keyword evidence="2" id="KW-0813">Transport</keyword>
<comment type="similarity">
    <text evidence="1">Belongs to the ABC transporter superfamily.</text>
</comment>
<dbReference type="SUPFAM" id="SSF52540">
    <property type="entry name" value="P-loop containing nucleoside triphosphate hydrolases"/>
    <property type="match status" value="1"/>
</dbReference>
<dbReference type="InterPro" id="IPR003593">
    <property type="entry name" value="AAA+_ATPase"/>
</dbReference>
<evidence type="ECO:0000256" key="5">
    <source>
        <dbReference type="SAM" id="Phobius"/>
    </source>
</evidence>
<keyword evidence="4" id="KW-0067">ATP-binding</keyword>
<dbReference type="AlphaFoldDB" id="A0A2K9NP43"/>
<evidence type="ECO:0000256" key="3">
    <source>
        <dbReference type="ARBA" id="ARBA00022741"/>
    </source>
</evidence>
<accession>A0A2K9NP43</accession>
<gene>
    <name evidence="7" type="ORF">C0V70_03910</name>
</gene>
<organism evidence="7 8">
    <name type="scientific">Bacteriovorax stolpii</name>
    <name type="common">Bdellovibrio stolpii</name>
    <dbReference type="NCBI Taxonomy" id="960"/>
    <lineage>
        <taxon>Bacteria</taxon>
        <taxon>Pseudomonadati</taxon>
        <taxon>Bdellovibrionota</taxon>
        <taxon>Bacteriovoracia</taxon>
        <taxon>Bacteriovoracales</taxon>
        <taxon>Bacteriovoracaceae</taxon>
        <taxon>Bacteriovorax</taxon>
    </lineage>
</organism>
<keyword evidence="5" id="KW-0472">Membrane</keyword>
<feature type="domain" description="ABC transporter" evidence="6">
    <location>
        <begin position="44"/>
        <end position="259"/>
    </location>
</feature>
<name>A0A2K9NP43_BACTC</name>
<dbReference type="OrthoDB" id="5289391at2"/>
<keyword evidence="8" id="KW-1185">Reference proteome</keyword>
<dbReference type="CDD" id="cd03230">
    <property type="entry name" value="ABC_DR_subfamily_A"/>
    <property type="match status" value="1"/>
</dbReference>
<dbReference type="InterPro" id="IPR003439">
    <property type="entry name" value="ABC_transporter-like_ATP-bd"/>
</dbReference>
<reference evidence="7 8" key="1">
    <citation type="submission" date="2018-01" db="EMBL/GenBank/DDBJ databases">
        <title>Complete genome sequence of Bacteriovorax stolpii DSM12778.</title>
        <authorList>
            <person name="Tang B."/>
            <person name="Chang J."/>
        </authorList>
    </citation>
    <scope>NUCLEOTIDE SEQUENCE [LARGE SCALE GENOMIC DNA]</scope>
    <source>
        <strain evidence="7 8">DSM 12778</strain>
    </source>
</reference>
<dbReference type="GO" id="GO:0016887">
    <property type="term" value="F:ATP hydrolysis activity"/>
    <property type="evidence" value="ECO:0007669"/>
    <property type="project" value="InterPro"/>
</dbReference>
<dbReference type="SMART" id="SM00382">
    <property type="entry name" value="AAA"/>
    <property type="match status" value="1"/>
</dbReference>
<dbReference type="GO" id="GO:0005524">
    <property type="term" value="F:ATP binding"/>
    <property type="evidence" value="ECO:0007669"/>
    <property type="project" value="UniProtKB-KW"/>
</dbReference>
<keyword evidence="3" id="KW-0547">Nucleotide-binding</keyword>
<dbReference type="PANTHER" id="PTHR43335">
    <property type="entry name" value="ABC TRANSPORTER, ATP-BINDING PROTEIN"/>
    <property type="match status" value="1"/>
</dbReference>
<dbReference type="KEGG" id="bsto:C0V70_03910"/>
<evidence type="ECO:0000313" key="8">
    <source>
        <dbReference type="Proteomes" id="UP000235584"/>
    </source>
</evidence>
<dbReference type="PROSITE" id="PS50893">
    <property type="entry name" value="ABC_TRANSPORTER_2"/>
    <property type="match status" value="1"/>
</dbReference>
<dbReference type="PANTHER" id="PTHR43335:SF4">
    <property type="entry name" value="ABC TRANSPORTER, ATP-BINDING PROTEIN"/>
    <property type="match status" value="1"/>
</dbReference>
<dbReference type="EMBL" id="CP025704">
    <property type="protein sequence ID" value="AUN97268.1"/>
    <property type="molecule type" value="Genomic_DNA"/>
</dbReference>
<evidence type="ECO:0000256" key="1">
    <source>
        <dbReference type="ARBA" id="ARBA00005417"/>
    </source>
</evidence>
<feature type="transmembrane region" description="Helical" evidence="5">
    <location>
        <begin position="6"/>
        <end position="28"/>
    </location>
</feature>
<evidence type="ECO:0000313" key="7">
    <source>
        <dbReference type="EMBL" id="AUN97268.1"/>
    </source>
</evidence>